<dbReference type="AlphaFoldDB" id="A0A1W2C8P9"/>
<reference evidence="2 3" key="1">
    <citation type="submission" date="2017-04" db="EMBL/GenBank/DDBJ databases">
        <authorList>
            <person name="Afonso C.L."/>
            <person name="Miller P.J."/>
            <person name="Scott M.A."/>
            <person name="Spackman E."/>
            <person name="Goraichik I."/>
            <person name="Dimitrov K.M."/>
            <person name="Suarez D.L."/>
            <person name="Swayne D.E."/>
        </authorList>
    </citation>
    <scope>NUCLEOTIDE SEQUENCE [LARGE SCALE GENOMIC DNA]</scope>
    <source>
        <strain evidence="2 3">CGMCC 1.12708</strain>
    </source>
</reference>
<feature type="chain" id="PRO_5012122334" description="DUF5666 domain-containing protein" evidence="1">
    <location>
        <begin position="22"/>
        <end position="142"/>
    </location>
</feature>
<keyword evidence="1" id="KW-0732">Signal</keyword>
<accession>A0A1W2C8P9</accession>
<dbReference type="PROSITE" id="PS51257">
    <property type="entry name" value="PROKAR_LIPOPROTEIN"/>
    <property type="match status" value="1"/>
</dbReference>
<name>A0A1W2C8P9_9FLAO</name>
<dbReference type="RefSeq" id="WP_245828557.1">
    <property type="nucleotide sequence ID" value="NZ_FWXS01000009.1"/>
</dbReference>
<feature type="signal peptide" evidence="1">
    <location>
        <begin position="1"/>
        <end position="21"/>
    </location>
</feature>
<dbReference type="Proteomes" id="UP000192393">
    <property type="component" value="Unassembled WGS sequence"/>
</dbReference>
<sequence>MKKLMLLSVMSVLTMSFLTSCDNKNPNNVNDSDMDTIVPMVDETEDTLATSGMETKPELENTDLVASGTYTGTAKQVDAAEKEIYVETGDGKTLELYLTEETKITKNGQSSTFDNLKEGGKVEVMVENKGDKLDPKSVNIME</sequence>
<protein>
    <recommendedName>
        <fullName evidence="4">DUF5666 domain-containing protein</fullName>
    </recommendedName>
</protein>
<evidence type="ECO:0000313" key="3">
    <source>
        <dbReference type="Proteomes" id="UP000192393"/>
    </source>
</evidence>
<keyword evidence="3" id="KW-1185">Reference proteome</keyword>
<evidence type="ECO:0000313" key="2">
    <source>
        <dbReference type="EMBL" id="SMC81553.1"/>
    </source>
</evidence>
<evidence type="ECO:0008006" key="4">
    <source>
        <dbReference type="Google" id="ProtNLM"/>
    </source>
</evidence>
<dbReference type="STRING" id="1434700.SAMN06296427_109120"/>
<evidence type="ECO:0000256" key="1">
    <source>
        <dbReference type="SAM" id="SignalP"/>
    </source>
</evidence>
<gene>
    <name evidence="2" type="ORF">SAMN06296427_109120</name>
</gene>
<proteinExistence type="predicted"/>
<dbReference type="EMBL" id="FWXS01000009">
    <property type="protein sequence ID" value="SMC81553.1"/>
    <property type="molecule type" value="Genomic_DNA"/>
</dbReference>
<organism evidence="2 3">
    <name type="scientific">Moheibacter sediminis</name>
    <dbReference type="NCBI Taxonomy" id="1434700"/>
    <lineage>
        <taxon>Bacteria</taxon>
        <taxon>Pseudomonadati</taxon>
        <taxon>Bacteroidota</taxon>
        <taxon>Flavobacteriia</taxon>
        <taxon>Flavobacteriales</taxon>
        <taxon>Weeksellaceae</taxon>
        <taxon>Moheibacter</taxon>
    </lineage>
</organism>